<reference evidence="3" key="1">
    <citation type="journal article" date="2019" name="Int. J. Syst. Evol. Microbiol.">
        <title>The Global Catalogue of Microorganisms (GCM) 10K type strain sequencing project: providing services to taxonomists for standard genome sequencing and annotation.</title>
        <authorList>
            <consortium name="The Broad Institute Genomics Platform"/>
            <consortium name="The Broad Institute Genome Sequencing Center for Infectious Disease"/>
            <person name="Wu L."/>
            <person name="Ma J."/>
        </authorList>
    </citation>
    <scope>NUCLEOTIDE SEQUENCE [LARGE SCALE GENOMIC DNA]</scope>
    <source>
        <strain evidence="3">JCM 11650</strain>
    </source>
</reference>
<comment type="caution">
    <text evidence="2">The sequence shown here is derived from an EMBL/GenBank/DDBJ whole genome shotgun (WGS) entry which is preliminary data.</text>
</comment>
<keyword evidence="1" id="KW-0812">Transmembrane</keyword>
<evidence type="ECO:0000256" key="1">
    <source>
        <dbReference type="SAM" id="Phobius"/>
    </source>
</evidence>
<keyword evidence="3" id="KW-1185">Reference proteome</keyword>
<evidence type="ECO:0000313" key="3">
    <source>
        <dbReference type="Proteomes" id="UP001597280"/>
    </source>
</evidence>
<feature type="transmembrane region" description="Helical" evidence="1">
    <location>
        <begin position="228"/>
        <end position="245"/>
    </location>
</feature>
<sequence>MTALDAPPSWTPWRDGDRADDARAARLPWTVLAGIAVLVCAALNCYIALGAVTPSFPFDEVTLLEYARYFAQGGGQITPVEGAGYFPAWSLMIAPLWWVTSSPAVFYAAVIWVGVGVAILTIWPLALIVRRFGLTPAQAVVVGAIVMSIPSRAVQSDYTMSEKPLFLVIALLVLAAIRLWERPTMPRAAVFSLLAVLTGFMHSRATVLLIACLIWLALFALRSWKASLVGLAVAAPLGWLSYRYAMQLNVDLLQGSFKQGLNLTENLSTARPSIILRVVLGQSWNQTVATLGVFLVGVVVVLWIIWTELRRHRAVGPASLVGAMFLGIFLVSIASWANEESLYLADWRRLDAWIYGRYMEPVTALIVAAGLAALVRGLRTSVLVVAGLAALAVIVPTVLWVAPDAPTWGYITPAHIGGVMPWASLLPHADAATWTWGLVPTLTNANRFWAVASVTTVVAMLVLLATTLGKGRRVPAIALAGALLAAAGVGTVAADPATDSFQEREGGVPAIAVEVQQIESTYGPQEVDYDRTCKPAGVNNAVVQNYVAYWITPTTMDTVFDPADYDADVVLSCEDWPEAASLGAVAARGEITDGYRVWIMPGPLQDEMRAAGALEEPSAG</sequence>
<proteinExistence type="predicted"/>
<feature type="transmembrane region" description="Helical" evidence="1">
    <location>
        <begin position="106"/>
        <end position="126"/>
    </location>
</feature>
<feature type="transmembrane region" description="Helical" evidence="1">
    <location>
        <begin position="82"/>
        <end position="99"/>
    </location>
</feature>
<feature type="transmembrane region" description="Helical" evidence="1">
    <location>
        <begin position="200"/>
        <end position="221"/>
    </location>
</feature>
<dbReference type="RefSeq" id="WP_343904305.1">
    <property type="nucleotide sequence ID" value="NZ_BAAAIS010000002.1"/>
</dbReference>
<feature type="transmembrane region" description="Helical" evidence="1">
    <location>
        <begin position="163"/>
        <end position="180"/>
    </location>
</feature>
<dbReference type="Proteomes" id="UP001597280">
    <property type="component" value="Unassembled WGS sequence"/>
</dbReference>
<feature type="transmembrane region" description="Helical" evidence="1">
    <location>
        <begin position="287"/>
        <end position="306"/>
    </location>
</feature>
<keyword evidence="1" id="KW-0472">Membrane</keyword>
<gene>
    <name evidence="2" type="ORF">ACFSDA_08470</name>
</gene>
<feature type="transmembrane region" description="Helical" evidence="1">
    <location>
        <begin position="132"/>
        <end position="151"/>
    </location>
</feature>
<feature type="transmembrane region" description="Helical" evidence="1">
    <location>
        <begin position="448"/>
        <end position="469"/>
    </location>
</feature>
<evidence type="ECO:0008006" key="4">
    <source>
        <dbReference type="Google" id="ProtNLM"/>
    </source>
</evidence>
<feature type="transmembrane region" description="Helical" evidence="1">
    <location>
        <begin position="318"/>
        <end position="338"/>
    </location>
</feature>
<name>A0ABW4Q077_9MICO</name>
<dbReference type="EMBL" id="JBHUFL010000002">
    <property type="protein sequence ID" value="MFD1835111.1"/>
    <property type="molecule type" value="Genomic_DNA"/>
</dbReference>
<evidence type="ECO:0000313" key="2">
    <source>
        <dbReference type="EMBL" id="MFD1835111.1"/>
    </source>
</evidence>
<feature type="transmembrane region" description="Helical" evidence="1">
    <location>
        <begin position="358"/>
        <end position="375"/>
    </location>
</feature>
<accession>A0ABW4Q077</accession>
<protein>
    <recommendedName>
        <fullName evidence="4">Glycosyltransferase RgtA/B/C/D-like domain-containing protein</fullName>
    </recommendedName>
</protein>
<organism evidence="2 3">
    <name type="scientific">Brachybacterium rhamnosum</name>
    <dbReference type="NCBI Taxonomy" id="173361"/>
    <lineage>
        <taxon>Bacteria</taxon>
        <taxon>Bacillati</taxon>
        <taxon>Actinomycetota</taxon>
        <taxon>Actinomycetes</taxon>
        <taxon>Micrococcales</taxon>
        <taxon>Dermabacteraceae</taxon>
        <taxon>Brachybacterium</taxon>
    </lineage>
</organism>
<keyword evidence="1" id="KW-1133">Transmembrane helix</keyword>
<feature type="transmembrane region" description="Helical" evidence="1">
    <location>
        <begin position="382"/>
        <end position="402"/>
    </location>
</feature>
<feature type="transmembrane region" description="Helical" evidence="1">
    <location>
        <begin position="476"/>
        <end position="494"/>
    </location>
</feature>
<feature type="transmembrane region" description="Helical" evidence="1">
    <location>
        <begin position="27"/>
        <end position="49"/>
    </location>
</feature>